<evidence type="ECO:0000259" key="1">
    <source>
        <dbReference type="Pfam" id="PF26308"/>
    </source>
</evidence>
<dbReference type="EMBL" id="JBHUPG010000031">
    <property type="protein sequence ID" value="MFD2913542.1"/>
    <property type="molecule type" value="Genomic_DNA"/>
</dbReference>
<organism evidence="2 3">
    <name type="scientific">Jeotgalibacillus terrae</name>
    <dbReference type="NCBI Taxonomy" id="587735"/>
    <lineage>
        <taxon>Bacteria</taxon>
        <taxon>Bacillati</taxon>
        <taxon>Bacillota</taxon>
        <taxon>Bacilli</taxon>
        <taxon>Bacillales</taxon>
        <taxon>Caryophanaceae</taxon>
        <taxon>Jeotgalibacillus</taxon>
    </lineage>
</organism>
<dbReference type="Pfam" id="PF26308">
    <property type="entry name" value="YopA_M"/>
    <property type="match status" value="1"/>
</dbReference>
<comment type="caution">
    <text evidence="2">The sequence shown here is derived from an EMBL/GenBank/DDBJ whole genome shotgun (WGS) entry which is preliminary data.</text>
</comment>
<dbReference type="Proteomes" id="UP001597561">
    <property type="component" value="Unassembled WGS sequence"/>
</dbReference>
<gene>
    <name evidence="2" type="ORF">ACFS5P_16765</name>
</gene>
<sequence length="425" mass="49698">MIEAIDSKYFSFDDRFSIYEGNFNLVSKGKTFVLKGSINFNHYPEPMIRFIGETDKEDLHSLTNEDGIMIEAPGIPPTPVSFDLVQNNQLIKGVVVSAIKDEQEVYMDSCLIHVSNFVNYLGEVVTKDNFRYRGGLHIEFGEWNLCLQLRHDYKKKKLFPNLKDSKGYAITHIIKIEKRDKSLFKKSEIIEIENLFVWVFKLCTGRHIGMPIKIGQVDNKEVYREFLVPVMSSYKAIPNWFPKQRGEVIKNLFHNFDSKFKDAFIKRIIKETIHWYVEALTTTFIENKIINSQIALEKLSFVLLTQQTPQIISKSKFDKNNFEMNLELILKELSIETSLEGKYRRFSDEFHSGPNLLVKYRNHIAHPKRDSIMNSYSGEDKAMINQLGMYYTEMLLLNLVGYQGVFSNRLKFPLWEGDYDDLPWK</sequence>
<evidence type="ECO:0000313" key="3">
    <source>
        <dbReference type="Proteomes" id="UP001597561"/>
    </source>
</evidence>
<proteinExistence type="predicted"/>
<accession>A0ABW5ZLY6</accession>
<keyword evidence="3" id="KW-1185">Reference proteome</keyword>
<name>A0ABW5ZLY6_9BACL</name>
<dbReference type="InterPro" id="IPR058684">
    <property type="entry name" value="YopA_M"/>
</dbReference>
<feature type="domain" description="YopA central" evidence="1">
    <location>
        <begin position="104"/>
        <end position="235"/>
    </location>
</feature>
<dbReference type="RefSeq" id="WP_204728458.1">
    <property type="nucleotide sequence ID" value="NZ_JAFBDK010000003.1"/>
</dbReference>
<reference evidence="3" key="1">
    <citation type="journal article" date="2019" name="Int. J. Syst. Evol. Microbiol.">
        <title>The Global Catalogue of Microorganisms (GCM) 10K type strain sequencing project: providing services to taxonomists for standard genome sequencing and annotation.</title>
        <authorList>
            <consortium name="The Broad Institute Genomics Platform"/>
            <consortium name="The Broad Institute Genome Sequencing Center for Infectious Disease"/>
            <person name="Wu L."/>
            <person name="Ma J."/>
        </authorList>
    </citation>
    <scope>NUCLEOTIDE SEQUENCE [LARGE SCALE GENOMIC DNA]</scope>
    <source>
        <strain evidence="3">KCTC 13528</strain>
    </source>
</reference>
<evidence type="ECO:0000313" key="2">
    <source>
        <dbReference type="EMBL" id="MFD2913542.1"/>
    </source>
</evidence>
<protein>
    <recommendedName>
        <fullName evidence="1">YopA central domain-containing protein</fullName>
    </recommendedName>
</protein>